<evidence type="ECO:0000313" key="5">
    <source>
        <dbReference type="Proteomes" id="UP000015104"/>
    </source>
</evidence>
<dbReference type="EMBL" id="CAEY01000071">
    <property type="status" value="NOT_ANNOTATED_CDS"/>
    <property type="molecule type" value="Genomic_DNA"/>
</dbReference>
<dbReference type="PANTHER" id="PTHR22961:SF13">
    <property type="entry name" value="TRIBBLES"/>
    <property type="match status" value="1"/>
</dbReference>
<feature type="compositionally biased region" description="Polar residues" evidence="2">
    <location>
        <begin position="218"/>
        <end position="235"/>
    </location>
</feature>
<dbReference type="PROSITE" id="PS50011">
    <property type="entry name" value="PROTEIN_KINASE_DOM"/>
    <property type="match status" value="1"/>
</dbReference>
<dbReference type="SMART" id="SM00220">
    <property type="entry name" value="S_TKc"/>
    <property type="match status" value="1"/>
</dbReference>
<dbReference type="GO" id="GO:0031434">
    <property type="term" value="F:mitogen-activated protein kinase kinase binding"/>
    <property type="evidence" value="ECO:0007669"/>
    <property type="project" value="TreeGrafter"/>
</dbReference>
<dbReference type="PANTHER" id="PTHR22961">
    <property type="entry name" value="SER/THR PROTEIN KINASE-TRB"/>
    <property type="match status" value="1"/>
</dbReference>
<dbReference type="EnsemblMetazoa" id="tetur11g02070.1">
    <property type="protein sequence ID" value="tetur11g02070.1"/>
    <property type="gene ID" value="tetur11g02070"/>
</dbReference>
<dbReference type="InterPro" id="IPR000719">
    <property type="entry name" value="Prot_kinase_dom"/>
</dbReference>
<evidence type="ECO:0000259" key="3">
    <source>
        <dbReference type="PROSITE" id="PS50011"/>
    </source>
</evidence>
<dbReference type="Proteomes" id="UP000015104">
    <property type="component" value="Unassembled WGS sequence"/>
</dbReference>
<proteinExistence type="inferred from homology"/>
<feature type="region of interest" description="Disordered" evidence="2">
    <location>
        <begin position="195"/>
        <end position="240"/>
    </location>
</feature>
<organism evidence="4 5">
    <name type="scientific">Tetranychus urticae</name>
    <name type="common">Two-spotted spider mite</name>
    <dbReference type="NCBI Taxonomy" id="32264"/>
    <lineage>
        <taxon>Eukaryota</taxon>
        <taxon>Metazoa</taxon>
        <taxon>Ecdysozoa</taxon>
        <taxon>Arthropoda</taxon>
        <taxon>Chelicerata</taxon>
        <taxon>Arachnida</taxon>
        <taxon>Acari</taxon>
        <taxon>Acariformes</taxon>
        <taxon>Trombidiformes</taxon>
        <taxon>Prostigmata</taxon>
        <taxon>Eleutherengona</taxon>
        <taxon>Raphignathae</taxon>
        <taxon>Tetranychoidea</taxon>
        <taxon>Tetranychidae</taxon>
        <taxon>Tetranychus</taxon>
    </lineage>
</organism>
<evidence type="ECO:0000256" key="2">
    <source>
        <dbReference type="SAM" id="MobiDB-lite"/>
    </source>
</evidence>
<protein>
    <recommendedName>
        <fullName evidence="3">Protein kinase domain-containing protein</fullName>
    </recommendedName>
</protein>
<dbReference type="SUPFAM" id="SSF56112">
    <property type="entry name" value="Protein kinase-like (PK-like)"/>
    <property type="match status" value="1"/>
</dbReference>
<gene>
    <name evidence="4" type="primary">107363922</name>
</gene>
<dbReference type="FunFam" id="1.10.510.10:FF:000153">
    <property type="entry name" value="Tribbles homolog 2"/>
    <property type="match status" value="1"/>
</dbReference>
<evidence type="ECO:0000256" key="1">
    <source>
        <dbReference type="ARBA" id="ARBA00038180"/>
    </source>
</evidence>
<dbReference type="eggNOG" id="KOG0583">
    <property type="taxonomic scope" value="Eukaryota"/>
</dbReference>
<dbReference type="Gene3D" id="1.10.510.10">
    <property type="entry name" value="Transferase(Phosphotransferase) domain 1"/>
    <property type="match status" value="1"/>
</dbReference>
<dbReference type="InterPro" id="IPR011009">
    <property type="entry name" value="Kinase-like_dom_sf"/>
</dbReference>
<dbReference type="GO" id="GO:0005524">
    <property type="term" value="F:ATP binding"/>
    <property type="evidence" value="ECO:0007669"/>
    <property type="project" value="InterPro"/>
</dbReference>
<comment type="similarity">
    <text evidence="1">Belongs to the protein kinase superfamily. CAMK Ser/Thr protein kinase family. Tribbles subfamily.</text>
</comment>
<feature type="domain" description="Protein kinase" evidence="3">
    <location>
        <begin position="1"/>
        <end position="174"/>
    </location>
</feature>
<dbReference type="InterPro" id="IPR024104">
    <property type="entry name" value="Tribbles/Ser_Thr_kinase_40"/>
</dbReference>
<reference evidence="5" key="1">
    <citation type="submission" date="2011-08" db="EMBL/GenBank/DDBJ databases">
        <authorList>
            <person name="Rombauts S."/>
        </authorList>
    </citation>
    <scope>NUCLEOTIDE SEQUENCE</scope>
    <source>
        <strain evidence="5">London</strain>
    </source>
</reference>
<accession>T1KGU7</accession>
<dbReference type="Pfam" id="PF00069">
    <property type="entry name" value="Pkinase"/>
    <property type="match status" value="1"/>
</dbReference>
<evidence type="ECO:0000313" key="4">
    <source>
        <dbReference type="EnsemblMetazoa" id="tetur11g02070.1"/>
    </source>
</evidence>
<sequence>MLTYVRDKGKLTENEARPLFYQICAIVADFHSKGIVLRDVKLRKFVFKDPERTQLTLGSWGEAIVLANPRNDLIDDKNACPLYASPEILHKSTTHYSGRRVDCWCLGVILYTMLTGHYPFHDPDINVLFTKIRKGQLEIPDSISPTAEFLIRNLLNRQPKERLTARAAMQDRWFTEKDVYLEPYDLLPESRLLETDSSSAARSHNTHTTSSSSHRTAVNSSASNSRSHPPYSLQQRYLPRNRANSRKVYTTSISNDQIVPQMNTFQRESDAIFHWTLTSGLLS</sequence>
<dbReference type="KEGG" id="tut:107363922"/>
<dbReference type="GO" id="GO:0005634">
    <property type="term" value="C:nucleus"/>
    <property type="evidence" value="ECO:0007669"/>
    <property type="project" value="TreeGrafter"/>
</dbReference>
<dbReference type="HOGENOM" id="CLU_967487_0_0_1"/>
<dbReference type="STRING" id="32264.T1KGU7"/>
<dbReference type="AlphaFoldDB" id="T1KGU7"/>
<feature type="compositionally biased region" description="Low complexity" evidence="2">
    <location>
        <begin position="197"/>
        <end position="217"/>
    </location>
</feature>
<reference evidence="4" key="2">
    <citation type="submission" date="2015-06" db="UniProtKB">
        <authorList>
            <consortium name="EnsemblMetazoa"/>
        </authorList>
    </citation>
    <scope>IDENTIFICATION</scope>
</reference>
<dbReference type="GO" id="GO:0032436">
    <property type="term" value="P:positive regulation of proteasomal ubiquitin-dependent protein catabolic process"/>
    <property type="evidence" value="ECO:0007669"/>
    <property type="project" value="TreeGrafter"/>
</dbReference>
<dbReference type="GO" id="GO:0004672">
    <property type="term" value="F:protein kinase activity"/>
    <property type="evidence" value="ECO:0007669"/>
    <property type="project" value="InterPro"/>
</dbReference>
<name>T1KGU7_TETUR</name>
<dbReference type="OrthoDB" id="410920at2759"/>
<keyword evidence="5" id="KW-1185">Reference proteome</keyword>